<dbReference type="OrthoDB" id="725917at2"/>
<dbReference type="InterPro" id="IPR011990">
    <property type="entry name" value="TPR-like_helical_dom_sf"/>
</dbReference>
<sequence>MKFSSQNFVAHKKKETATLLKESPKKHCIMRPFILLCITVFLIQSCSELVADLNSDPNNQTASAYQTILTGAEVGSILFQTGENARRAAIFAGQYKGIDRQHLGFDQYSVTTSDFNALWNDGFNDALRNAISAEQAAVSEDVGAVTFGIVQVLQAQTFGTLAALYGDVPFDQAVKEEFPNPMFDKQVAVYLKTQSLLDRAILNIEQGTGRPATGSDIYFDGNAQAWLENAYTLKARFYMHTKEYDKAYEAAQKGISTSNNSMQGPHGSAAEDANLNYQFFAIEVRQSDLVVSNFMVGLMMPGSLNYRGNSKTNESGRNDFYFTTNSLGVQPNITSGYAAQSASAAMVTYQENLLILAEAGYRTNGFDDGLAKLNNFRAFMNAGGYLTNATASNILYDAYIKADFSAGGIENTDNISIEDALLREILEERYVTLFGQIEVFNDTRRTENETIVRVPVLPNVGTKLPQRFIYPQSEIDRNSNAPSPIPDFFDKTSINQ</sequence>
<dbReference type="RefSeq" id="WP_004569019.1">
    <property type="nucleotide sequence ID" value="NZ_CH724148.1"/>
</dbReference>
<dbReference type="eggNOG" id="COG0521">
    <property type="taxonomic scope" value="Bacteria"/>
</dbReference>
<dbReference type="HOGENOM" id="CLU_025928_3_0_10"/>
<name>A4BW83_9FLAO</name>
<proteinExistence type="predicted"/>
<dbReference type="STRING" id="313594.PI23P_01982"/>
<dbReference type="SUPFAM" id="SSF48452">
    <property type="entry name" value="TPR-like"/>
    <property type="match status" value="1"/>
</dbReference>
<dbReference type="Gene3D" id="1.25.40.390">
    <property type="match status" value="1"/>
</dbReference>
<protein>
    <recommendedName>
        <fullName evidence="4">SusD/RagB family nutrient-binding outer membrane lipoprotein</fullName>
    </recommendedName>
</protein>
<gene>
    <name evidence="2" type="ORF">PI23P_01982</name>
</gene>
<feature type="region of interest" description="Disordered" evidence="1">
    <location>
        <begin position="473"/>
        <end position="496"/>
    </location>
</feature>
<keyword evidence="3" id="KW-1185">Reference proteome</keyword>
<organism evidence="2 3">
    <name type="scientific">Polaribacter irgensii 23-P</name>
    <dbReference type="NCBI Taxonomy" id="313594"/>
    <lineage>
        <taxon>Bacteria</taxon>
        <taxon>Pseudomonadati</taxon>
        <taxon>Bacteroidota</taxon>
        <taxon>Flavobacteriia</taxon>
        <taxon>Flavobacteriales</taxon>
        <taxon>Flavobacteriaceae</taxon>
    </lineage>
</organism>
<evidence type="ECO:0008006" key="4">
    <source>
        <dbReference type="Google" id="ProtNLM"/>
    </source>
</evidence>
<evidence type="ECO:0000256" key="1">
    <source>
        <dbReference type="SAM" id="MobiDB-lite"/>
    </source>
</evidence>
<comment type="caution">
    <text evidence="2">The sequence shown here is derived from an EMBL/GenBank/DDBJ whole genome shotgun (WGS) entry which is preliminary data.</text>
</comment>
<dbReference type="EMBL" id="AAOG01000001">
    <property type="protein sequence ID" value="EAR13224.1"/>
    <property type="molecule type" value="Genomic_DNA"/>
</dbReference>
<evidence type="ECO:0000313" key="3">
    <source>
        <dbReference type="Proteomes" id="UP000003053"/>
    </source>
</evidence>
<accession>A4BW83</accession>
<dbReference type="Proteomes" id="UP000003053">
    <property type="component" value="Unassembled WGS sequence"/>
</dbReference>
<dbReference type="InterPro" id="IPR041662">
    <property type="entry name" value="SusD-like_2"/>
</dbReference>
<reference evidence="2 3" key="1">
    <citation type="submission" date="2006-02" db="EMBL/GenBank/DDBJ databases">
        <authorList>
            <person name="Murray A."/>
            <person name="Staley J."/>
            <person name="Ferriera S."/>
            <person name="Johnson J."/>
            <person name="Kravitz S."/>
            <person name="Halpern A."/>
            <person name="Remington K."/>
            <person name="Beeson K."/>
            <person name="Tran B."/>
            <person name="Rogers Y.-H."/>
            <person name="Friedman R."/>
            <person name="Venter J.C."/>
        </authorList>
    </citation>
    <scope>NUCLEOTIDE SEQUENCE [LARGE SCALE GENOMIC DNA]</scope>
    <source>
        <strain evidence="2 3">23-P</strain>
    </source>
</reference>
<dbReference type="AlphaFoldDB" id="A4BW83"/>
<evidence type="ECO:0000313" key="2">
    <source>
        <dbReference type="EMBL" id="EAR13224.1"/>
    </source>
</evidence>
<dbReference type="Pfam" id="PF12771">
    <property type="entry name" value="SusD-like_2"/>
    <property type="match status" value="1"/>
</dbReference>